<evidence type="ECO:0000256" key="1">
    <source>
        <dbReference type="ARBA" id="ARBA00022676"/>
    </source>
</evidence>
<reference evidence="3" key="1">
    <citation type="submission" date="2017-05" db="EMBL/GenBank/DDBJ databases">
        <authorList>
            <person name="Varghese N."/>
            <person name="Submissions S."/>
        </authorList>
    </citation>
    <scope>NUCLEOTIDE SEQUENCE</scope>
    <source>
        <strain evidence="3">DSM 18763</strain>
    </source>
</reference>
<sequence>MKNILMLKTHSAGIGDLLRSSASWRALKNHFNNSKLNLLFLSDNPGYPSEKLISKHHLLDSFYVIDKRDMNKISGIKRVIKESSEIIEKINPDFVIDFEPYGLETTIVSMVARFKYKIKTLGINEIFPRGLLYSQYSSSVKKFMKENNIKILNYTDRDFVVLSALGIKRNNIPIEIEETEEAKKFRENLKLKLNTDKKILGINIGCGTSDALPKRPNLDLVVSVAKYLKEKYDYFILLFGADYEKDTNAEFIKRFGNSKDIYDLAGKTDILEVVGAINLTDLFISSDSGPYHIAVALKKPTVAIFNFENPAHYHHHEWVRCIVAPNMNYKDDLIQACEEVISFREYNS</sequence>
<name>A0AA46ADA5_9AQUI</name>
<proteinExistence type="predicted"/>
<accession>A0AA46ADA5</accession>
<evidence type="ECO:0000256" key="2">
    <source>
        <dbReference type="ARBA" id="ARBA00022679"/>
    </source>
</evidence>
<keyword evidence="1" id="KW-0328">Glycosyltransferase</keyword>
<dbReference type="Gene3D" id="3.40.50.2000">
    <property type="entry name" value="Glycogen Phosphorylase B"/>
    <property type="match status" value="2"/>
</dbReference>
<protein>
    <submittedName>
        <fullName evidence="3">ADP-heptose:LPS heptosyltransferase</fullName>
    </submittedName>
</protein>
<dbReference type="Pfam" id="PF01075">
    <property type="entry name" value="Glyco_transf_9"/>
    <property type="match status" value="1"/>
</dbReference>
<evidence type="ECO:0000313" key="4">
    <source>
        <dbReference type="Proteomes" id="UP001157947"/>
    </source>
</evidence>
<organism evidence="3 4">
    <name type="scientific">Venenivibrio stagnispumantis</name>
    <dbReference type="NCBI Taxonomy" id="407998"/>
    <lineage>
        <taxon>Bacteria</taxon>
        <taxon>Pseudomonadati</taxon>
        <taxon>Aquificota</taxon>
        <taxon>Aquificia</taxon>
        <taxon>Aquificales</taxon>
        <taxon>Hydrogenothermaceae</taxon>
        <taxon>Venenivibrio</taxon>
    </lineage>
</organism>
<dbReference type="InterPro" id="IPR051199">
    <property type="entry name" value="LPS_LOS_Heptosyltrfase"/>
</dbReference>
<dbReference type="PANTHER" id="PTHR30160:SF1">
    <property type="entry name" value="LIPOPOLYSACCHARIDE 1,2-N-ACETYLGLUCOSAMINETRANSFERASE-RELATED"/>
    <property type="match status" value="1"/>
</dbReference>
<dbReference type="AlphaFoldDB" id="A0AA46ADA5"/>
<dbReference type="CDD" id="cd03789">
    <property type="entry name" value="GT9_LPS_heptosyltransferase"/>
    <property type="match status" value="1"/>
</dbReference>
<dbReference type="InterPro" id="IPR002201">
    <property type="entry name" value="Glyco_trans_9"/>
</dbReference>
<gene>
    <name evidence="3" type="ORF">SAMN06264868_102142</name>
</gene>
<keyword evidence="2" id="KW-0808">Transferase</keyword>
<evidence type="ECO:0000313" key="3">
    <source>
        <dbReference type="EMBL" id="SMP03572.1"/>
    </source>
</evidence>
<dbReference type="GO" id="GO:0009244">
    <property type="term" value="P:lipopolysaccharide core region biosynthetic process"/>
    <property type="evidence" value="ECO:0007669"/>
    <property type="project" value="TreeGrafter"/>
</dbReference>
<comment type="caution">
    <text evidence="3">The sequence shown here is derived from an EMBL/GenBank/DDBJ whole genome shotgun (WGS) entry which is preliminary data.</text>
</comment>
<dbReference type="PANTHER" id="PTHR30160">
    <property type="entry name" value="TETRAACYLDISACCHARIDE 4'-KINASE-RELATED"/>
    <property type="match status" value="1"/>
</dbReference>
<dbReference type="RefSeq" id="WP_265133368.1">
    <property type="nucleotide sequence ID" value="NZ_FXTX01000002.1"/>
</dbReference>
<dbReference type="GO" id="GO:0005829">
    <property type="term" value="C:cytosol"/>
    <property type="evidence" value="ECO:0007669"/>
    <property type="project" value="TreeGrafter"/>
</dbReference>
<keyword evidence="4" id="KW-1185">Reference proteome</keyword>
<dbReference type="Proteomes" id="UP001157947">
    <property type="component" value="Unassembled WGS sequence"/>
</dbReference>
<dbReference type="EMBL" id="FXTX01000002">
    <property type="protein sequence ID" value="SMP03572.1"/>
    <property type="molecule type" value="Genomic_DNA"/>
</dbReference>
<dbReference type="GO" id="GO:0008713">
    <property type="term" value="F:ADP-heptose-lipopolysaccharide heptosyltransferase activity"/>
    <property type="evidence" value="ECO:0007669"/>
    <property type="project" value="TreeGrafter"/>
</dbReference>
<dbReference type="SUPFAM" id="SSF53756">
    <property type="entry name" value="UDP-Glycosyltransferase/glycogen phosphorylase"/>
    <property type="match status" value="1"/>
</dbReference>